<reference evidence="3 4" key="1">
    <citation type="submission" date="2018-01" db="EMBL/GenBank/DDBJ databases">
        <title>Draft genome Sequence of streptomyces globosus LZH-48.</title>
        <authorList>
            <person name="Ran K."/>
            <person name="Li Z."/>
            <person name="Wei S."/>
            <person name="Dong R."/>
        </authorList>
    </citation>
    <scope>NUCLEOTIDE SEQUENCE [LARGE SCALE GENOMIC DNA]</scope>
    <source>
        <strain evidence="3 4">LZH-48</strain>
        <plasmid evidence="3 4">unnamed2</plasmid>
    </source>
</reference>
<dbReference type="KEGG" id="sgz:C0216_32090"/>
<dbReference type="InterPro" id="IPR004218">
    <property type="entry name" value="GSHS_ATP-bd"/>
</dbReference>
<keyword evidence="1" id="KW-0547">Nucleotide-binding</keyword>
<dbReference type="RefSeq" id="WP_114059491.1">
    <property type="nucleotide sequence ID" value="NZ_CP030864.1"/>
</dbReference>
<protein>
    <submittedName>
        <fullName evidence="3">Glutathione synthase</fullName>
    </submittedName>
</protein>
<dbReference type="Gene3D" id="3.30.1490.20">
    <property type="entry name" value="ATP-grasp fold, A domain"/>
    <property type="match status" value="1"/>
</dbReference>
<dbReference type="PANTHER" id="PTHR21621:SF4">
    <property type="entry name" value="GLUTATHIONE SYNTHETASE"/>
    <property type="match status" value="1"/>
</dbReference>
<dbReference type="Pfam" id="PF02955">
    <property type="entry name" value="GSH-S_ATP"/>
    <property type="match status" value="1"/>
</dbReference>
<dbReference type="AlphaFoldDB" id="A0A344UBR3"/>
<dbReference type="OrthoDB" id="3594003at2"/>
<name>A0A344UBR3_9ACTN</name>
<keyword evidence="3" id="KW-0614">Plasmid</keyword>
<feature type="domain" description="ATP-grasp" evidence="2">
    <location>
        <begin position="121"/>
        <end position="325"/>
    </location>
</feature>
<dbReference type="PROSITE" id="PS50975">
    <property type="entry name" value="ATP_GRASP"/>
    <property type="match status" value="1"/>
</dbReference>
<proteinExistence type="predicted"/>
<dbReference type="GO" id="GO:0005524">
    <property type="term" value="F:ATP binding"/>
    <property type="evidence" value="ECO:0007669"/>
    <property type="project" value="UniProtKB-UniRule"/>
</dbReference>
<evidence type="ECO:0000313" key="4">
    <source>
        <dbReference type="Proteomes" id="UP000252004"/>
    </source>
</evidence>
<dbReference type="EMBL" id="CP030864">
    <property type="protein sequence ID" value="AXE28334.1"/>
    <property type="molecule type" value="Genomic_DNA"/>
</dbReference>
<keyword evidence="4" id="KW-1185">Reference proteome</keyword>
<keyword evidence="1" id="KW-0067">ATP-binding</keyword>
<evidence type="ECO:0000259" key="2">
    <source>
        <dbReference type="PROSITE" id="PS50975"/>
    </source>
</evidence>
<sequence length="335" mass="36848">MPYKILVLVSQASKFELDNHSIIPSALHREGHEVHVGDIDTLNVHDSVVVCDRVRLSEEFIAGGDFPSLSEPYASAEDFDLVWVLAGTHPEAGDDSFRLLWLLNQRVPFVNDASALFFLNTKINLGAVVPAEHLPASYVSNDFDFLNALVESDADRSWVVKPTSDGCGADVFVVNKLDRNRSALLGSATGNAASRNGRYGREIIGMAKRHTVAQEYVPHVRTNEKRVIIAGDTPVSGFLRFHPEHDHRSNATLGARFEALELTPQEEDFVRLLGKRMMDLGIFYSGIDMAYPYVIEVNMVNPGGLSYHTLATGEDTSSAAVNAVLESLRSAGRLR</sequence>
<dbReference type="Proteomes" id="UP000252004">
    <property type="component" value="Plasmid unnamed2"/>
</dbReference>
<accession>A0A344UBR3</accession>
<organism evidence="3 4">
    <name type="scientific">Streptomyces globosus</name>
    <dbReference type="NCBI Taxonomy" id="68209"/>
    <lineage>
        <taxon>Bacteria</taxon>
        <taxon>Bacillati</taxon>
        <taxon>Actinomycetota</taxon>
        <taxon>Actinomycetes</taxon>
        <taxon>Kitasatosporales</taxon>
        <taxon>Streptomycetaceae</taxon>
        <taxon>Streptomyces</taxon>
    </lineage>
</organism>
<geneLocation type="plasmid" evidence="3 4">
    <name>unnamed2</name>
</geneLocation>
<dbReference type="Gene3D" id="3.40.50.20">
    <property type="match status" value="1"/>
</dbReference>
<dbReference type="InterPro" id="IPR011761">
    <property type="entry name" value="ATP-grasp"/>
</dbReference>
<dbReference type="SUPFAM" id="SSF56059">
    <property type="entry name" value="Glutathione synthetase ATP-binding domain-like"/>
    <property type="match status" value="1"/>
</dbReference>
<dbReference type="InterPro" id="IPR013815">
    <property type="entry name" value="ATP_grasp_subdomain_1"/>
</dbReference>
<dbReference type="Gene3D" id="3.30.470.20">
    <property type="entry name" value="ATP-grasp fold, B domain"/>
    <property type="match status" value="1"/>
</dbReference>
<dbReference type="GO" id="GO:0004363">
    <property type="term" value="F:glutathione synthase activity"/>
    <property type="evidence" value="ECO:0007669"/>
    <property type="project" value="InterPro"/>
</dbReference>
<dbReference type="GO" id="GO:0046872">
    <property type="term" value="F:metal ion binding"/>
    <property type="evidence" value="ECO:0007669"/>
    <property type="project" value="InterPro"/>
</dbReference>
<evidence type="ECO:0000256" key="1">
    <source>
        <dbReference type="PROSITE-ProRule" id="PRU00409"/>
    </source>
</evidence>
<dbReference type="GO" id="GO:0005737">
    <property type="term" value="C:cytoplasm"/>
    <property type="evidence" value="ECO:0007669"/>
    <property type="project" value="TreeGrafter"/>
</dbReference>
<dbReference type="PANTHER" id="PTHR21621">
    <property type="entry name" value="RIBOSOMAL PROTEIN S6 MODIFICATION PROTEIN"/>
    <property type="match status" value="1"/>
</dbReference>
<gene>
    <name evidence="3" type="ORF">C0216_32090</name>
</gene>
<evidence type="ECO:0000313" key="3">
    <source>
        <dbReference type="EMBL" id="AXE28334.1"/>
    </source>
</evidence>